<dbReference type="CDD" id="cd00303">
    <property type="entry name" value="retropepsin_like"/>
    <property type="match status" value="1"/>
</dbReference>
<feature type="region of interest" description="Disordered" evidence="1">
    <location>
        <begin position="299"/>
        <end position="358"/>
    </location>
</feature>
<accession>A0AAF0WMY7</accession>
<dbReference type="InterPro" id="IPR021109">
    <property type="entry name" value="Peptidase_aspartic_dom_sf"/>
</dbReference>
<dbReference type="Pfam" id="PF13650">
    <property type="entry name" value="Asp_protease_2"/>
    <property type="match status" value="1"/>
</dbReference>
<dbReference type="EMBL" id="CP093345">
    <property type="protein sequence ID" value="WOG92301.1"/>
    <property type="molecule type" value="Genomic_DNA"/>
</dbReference>
<dbReference type="PANTHER" id="PTHR33067:SF31">
    <property type="entry name" value="RNA-DIRECTED DNA POLYMERASE"/>
    <property type="match status" value="1"/>
</dbReference>
<proteinExistence type="predicted"/>
<evidence type="ECO:0000313" key="4">
    <source>
        <dbReference type="Proteomes" id="UP000077755"/>
    </source>
</evidence>
<name>A0AAF0WMY7_DAUCS</name>
<gene>
    <name evidence="3" type="ORF">DCAR_0311564</name>
</gene>
<dbReference type="Gene3D" id="2.40.70.10">
    <property type="entry name" value="Acid Proteases"/>
    <property type="match status" value="1"/>
</dbReference>
<dbReference type="PANTHER" id="PTHR33067">
    <property type="entry name" value="RNA-DIRECTED DNA POLYMERASE-RELATED"/>
    <property type="match status" value="1"/>
</dbReference>
<reference evidence="3" key="1">
    <citation type="journal article" date="2016" name="Nat. Genet.">
        <title>A high-quality carrot genome assembly provides new insights into carotenoid accumulation and asterid genome evolution.</title>
        <authorList>
            <person name="Iorizzo M."/>
            <person name="Ellison S."/>
            <person name="Senalik D."/>
            <person name="Zeng P."/>
            <person name="Satapoomin P."/>
            <person name="Huang J."/>
            <person name="Bowman M."/>
            <person name="Iovene M."/>
            <person name="Sanseverino W."/>
            <person name="Cavagnaro P."/>
            <person name="Yildiz M."/>
            <person name="Macko-Podgorni A."/>
            <person name="Moranska E."/>
            <person name="Grzebelus E."/>
            <person name="Grzebelus D."/>
            <person name="Ashrafi H."/>
            <person name="Zheng Z."/>
            <person name="Cheng S."/>
            <person name="Spooner D."/>
            <person name="Van Deynze A."/>
            <person name="Simon P."/>
        </authorList>
    </citation>
    <scope>NUCLEOTIDE SEQUENCE</scope>
    <source>
        <tissue evidence="3">Leaf</tissue>
    </source>
</reference>
<feature type="domain" description="Retrotransposon gag" evidence="2">
    <location>
        <begin position="92"/>
        <end position="184"/>
    </location>
</feature>
<dbReference type="InterPro" id="IPR005162">
    <property type="entry name" value="Retrotrans_gag_dom"/>
</dbReference>
<dbReference type="Proteomes" id="UP000077755">
    <property type="component" value="Chromosome 3"/>
</dbReference>
<keyword evidence="4" id="KW-1185">Reference proteome</keyword>
<dbReference type="SUPFAM" id="SSF50630">
    <property type="entry name" value="Acid proteases"/>
    <property type="match status" value="1"/>
</dbReference>
<dbReference type="Pfam" id="PF03732">
    <property type="entry name" value="Retrotrans_gag"/>
    <property type="match status" value="1"/>
</dbReference>
<evidence type="ECO:0000259" key="2">
    <source>
        <dbReference type="Pfam" id="PF03732"/>
    </source>
</evidence>
<evidence type="ECO:0000313" key="3">
    <source>
        <dbReference type="EMBL" id="WOG92301.1"/>
    </source>
</evidence>
<protein>
    <recommendedName>
        <fullName evidence="2">Retrotransposon gag domain-containing protein</fullName>
    </recommendedName>
</protein>
<feature type="compositionally biased region" description="Polar residues" evidence="1">
    <location>
        <begin position="299"/>
        <end position="322"/>
    </location>
</feature>
<organism evidence="3 4">
    <name type="scientific">Daucus carota subsp. sativus</name>
    <name type="common">Carrot</name>
    <dbReference type="NCBI Taxonomy" id="79200"/>
    <lineage>
        <taxon>Eukaryota</taxon>
        <taxon>Viridiplantae</taxon>
        <taxon>Streptophyta</taxon>
        <taxon>Embryophyta</taxon>
        <taxon>Tracheophyta</taxon>
        <taxon>Spermatophyta</taxon>
        <taxon>Magnoliopsida</taxon>
        <taxon>eudicotyledons</taxon>
        <taxon>Gunneridae</taxon>
        <taxon>Pentapetalae</taxon>
        <taxon>asterids</taxon>
        <taxon>campanulids</taxon>
        <taxon>Apiales</taxon>
        <taxon>Apiaceae</taxon>
        <taxon>Apioideae</taxon>
        <taxon>Scandiceae</taxon>
        <taxon>Daucinae</taxon>
        <taxon>Daucus</taxon>
        <taxon>Daucus sect. Daucus</taxon>
    </lineage>
</organism>
<feature type="compositionally biased region" description="Low complexity" evidence="1">
    <location>
        <begin position="338"/>
        <end position="353"/>
    </location>
</feature>
<evidence type="ECO:0000256" key="1">
    <source>
        <dbReference type="SAM" id="MobiDB-lite"/>
    </source>
</evidence>
<reference evidence="3" key="2">
    <citation type="submission" date="2022-03" db="EMBL/GenBank/DDBJ databases">
        <title>Draft title - Genomic analysis of global carrot germplasm unveils the trajectory of domestication and the origin of high carotenoid orange carrot.</title>
        <authorList>
            <person name="Iorizzo M."/>
            <person name="Ellison S."/>
            <person name="Senalik D."/>
            <person name="Macko-Podgorni A."/>
            <person name="Grzebelus D."/>
            <person name="Bostan H."/>
            <person name="Rolling W."/>
            <person name="Curaba J."/>
            <person name="Simon P."/>
        </authorList>
    </citation>
    <scope>NUCLEOTIDE SEQUENCE</scope>
    <source>
        <tissue evidence="3">Leaf</tissue>
    </source>
</reference>
<dbReference type="AlphaFoldDB" id="A0AAF0WMY7"/>
<sequence length="771" mass="86611">MTDAEDNLVVNLFQSSIQDHETPNPANCMYKTPEIGAAQYNINPSLIQMVSNSAFEGDIEREDPHRHLERFVQMCGSFRINGVTADQIRLHMFPYSIKGKALEWFQQLSDTALATWDNLSTEFLSKYYPSDKTQQMRAIILTFKAQPGEGLYQAWERYKALLRKCPHHGYEEWMVLSTFYGALNSDIRLSLDVAAGGNFKKAPVHQAKALLEELASNNYAWAPSGTSSVKSAQDTEMMNLLTLKLDALTQEVRGQKASVNAISSPMEGYLDPSVNQHSYTQQFPDEASFIQGRQSWPVQNNSYYNPNQRPNNNLSYNNSHAVNPSYAAPKQNPPPGFQPRQQYQSQQQFQPLPNDKKEPADWEVALGKMIQGTTGAFANIETKFEKVESRIDQIASSQKMLEMQISQIANKVGVREQGSLPSQPDVNAQEHCKAITLRSGRELPEVRVPELSDATLPPKKRKSYQTTMKIAEKIVDDSKDDIAPKAHMKQQYVPPIPFPQRLTNRKLEKQYEKFLQMFREIHISIPFADALAQMPLYAKFMKPVLSNRKKLEAVETISLNEECSAVIQRKIPPKLKDPGSFSLPCTIGQVGVKRALCDLGASVSLMPYSIYKRLGLGELKKTRISLQLADRTIKYPLGVLEDVLVNVDKFVIPCDFVILEMNEDVEIPIILGRPFLATAGASIDVKAGKLSLNVGEEKVVFDLDQVLKAPALETESFAVGIVEELVHHVTDNIREKEAEAGENNYLDFQEDDLNETDVTIGPSEIVLKEPP</sequence>